<accession>A0AA38Q2Z7</accession>
<comment type="caution">
    <text evidence="2">The sequence shown here is derived from an EMBL/GenBank/DDBJ whole genome shotgun (WGS) entry which is preliminary data.</text>
</comment>
<keyword evidence="1" id="KW-0732">Signal</keyword>
<evidence type="ECO:0000313" key="2">
    <source>
        <dbReference type="EMBL" id="KAJ3985936.1"/>
    </source>
</evidence>
<gene>
    <name evidence="2" type="ORF">F5890DRAFT_1552704</name>
</gene>
<feature type="chain" id="PRO_5041350759" evidence="1">
    <location>
        <begin position="26"/>
        <end position="808"/>
    </location>
</feature>
<feature type="signal peptide" evidence="1">
    <location>
        <begin position="1"/>
        <end position="25"/>
    </location>
</feature>
<name>A0AA38Q2Z7_9AGAR</name>
<dbReference type="Gene3D" id="3.90.550.10">
    <property type="entry name" value="Spore Coat Polysaccharide Biosynthesis Protein SpsA, Chain A"/>
    <property type="match status" value="1"/>
</dbReference>
<dbReference type="Proteomes" id="UP001163850">
    <property type="component" value="Unassembled WGS sequence"/>
</dbReference>
<organism evidence="2 3">
    <name type="scientific">Lentinula detonsa</name>
    <dbReference type="NCBI Taxonomy" id="2804962"/>
    <lineage>
        <taxon>Eukaryota</taxon>
        <taxon>Fungi</taxon>
        <taxon>Dikarya</taxon>
        <taxon>Basidiomycota</taxon>
        <taxon>Agaricomycotina</taxon>
        <taxon>Agaricomycetes</taxon>
        <taxon>Agaricomycetidae</taxon>
        <taxon>Agaricales</taxon>
        <taxon>Marasmiineae</taxon>
        <taxon>Omphalotaceae</taxon>
        <taxon>Lentinula</taxon>
    </lineage>
</organism>
<evidence type="ECO:0000256" key="1">
    <source>
        <dbReference type="SAM" id="SignalP"/>
    </source>
</evidence>
<dbReference type="InterPro" id="IPR029044">
    <property type="entry name" value="Nucleotide-diphossugar_trans"/>
</dbReference>
<dbReference type="PANTHER" id="PTHR33604:SF3">
    <property type="entry name" value="OSJNBA0004B13.7 PROTEIN"/>
    <property type="match status" value="1"/>
</dbReference>
<dbReference type="EMBL" id="MU801951">
    <property type="protein sequence ID" value="KAJ3985936.1"/>
    <property type="molecule type" value="Genomic_DNA"/>
</dbReference>
<protein>
    <submittedName>
        <fullName evidence="2">Glycosyltransferase 2</fullName>
    </submittedName>
</protein>
<dbReference type="AlphaFoldDB" id="A0AA38Q2Z7"/>
<reference evidence="2" key="1">
    <citation type="submission" date="2022-08" db="EMBL/GenBank/DDBJ databases">
        <authorList>
            <consortium name="DOE Joint Genome Institute"/>
            <person name="Min B."/>
            <person name="Riley R."/>
            <person name="Sierra-Patev S."/>
            <person name="Naranjo-Ortiz M."/>
            <person name="Looney B."/>
            <person name="Konkel Z."/>
            <person name="Slot J.C."/>
            <person name="Sakamoto Y."/>
            <person name="Steenwyk J.L."/>
            <person name="Rokas A."/>
            <person name="Carro J."/>
            <person name="Camarero S."/>
            <person name="Ferreira P."/>
            <person name="Molpeceres G."/>
            <person name="Ruiz-Duenas F.J."/>
            <person name="Serrano A."/>
            <person name="Henrissat B."/>
            <person name="Drula E."/>
            <person name="Hughes K.W."/>
            <person name="Mata J.L."/>
            <person name="Ishikawa N.K."/>
            <person name="Vargas-Isla R."/>
            <person name="Ushijima S."/>
            <person name="Smith C.A."/>
            <person name="Ahrendt S."/>
            <person name="Andreopoulos W."/>
            <person name="He G."/>
            <person name="Labutti K."/>
            <person name="Lipzen A."/>
            <person name="Ng V."/>
            <person name="Sandor L."/>
            <person name="Barry K."/>
            <person name="Martinez A.T."/>
            <person name="Xiao Y."/>
            <person name="Gibbons J.G."/>
            <person name="Terashima K."/>
            <person name="Hibbett D.S."/>
            <person name="Grigoriev I.V."/>
        </authorList>
    </citation>
    <scope>NUCLEOTIDE SEQUENCE</scope>
    <source>
        <strain evidence="2">TFB7829</strain>
    </source>
</reference>
<evidence type="ECO:0000313" key="3">
    <source>
        <dbReference type="Proteomes" id="UP001163850"/>
    </source>
</evidence>
<proteinExistence type="predicted"/>
<dbReference type="PANTHER" id="PTHR33604">
    <property type="entry name" value="OSJNBA0004B13.7 PROTEIN"/>
    <property type="match status" value="1"/>
</dbReference>
<dbReference type="SUPFAM" id="SSF53448">
    <property type="entry name" value="Nucleotide-diphospho-sugar transferases"/>
    <property type="match status" value="1"/>
</dbReference>
<sequence length="808" mass="90007">MCRSTFQWCAFASFCIILLYLWTTGSKINKTSNAQVSLDFNSDLSTSSTLDLETELSFSSANISIINELSLTAILPVTENSLSNLRNILEPLVHPDTASVYLGEILLVSQDHIISNLRSELFTVMSQMEFSRHIQCSIRSWKDTLSESIALISAVVTSSTDWVLILEEDGLNNIDEDSRRALLNPPPIALPLGLRGVRLSHNASCITPSAETSLKASYLIPPFVMPKSLTAHVSERAASWADFGAYVSSIKFGDGRAGGIVLPQFSQNTPDMNWCSSIVQPTSDVLFSSPSLDPESLFSQWSSTSNPVDGFPIHTVSLSDSPIIFGILLLSIEDLKAFAPVACHLEKRGHTLRISLYNGCSSEASSKLASLKHSLCTLSYRVLSADESHTTWLDAMEGHPEVIVTLSEITEPLDGCSSTSIIRIPRKDLQHTQWMSSLTSHEWRGGFCLDYGCLLLIRSDWSVPQVTLSIITKDRPQSLSRLLESITDARYFGDKVDLRANLEQSSDLETMNIIKNFRWPHGSMFVHHRVIHGGLLTAVAESWYPDSQDAYAVILEDDVELSPLFYAWIKMTLLRYRYGLNRGKAPHVFGISLYQPKNLELDLSGRRPFNASHVLLSTGIHALTPYLSPIPCSWGAVYFPEHWMEFHDFLALRFSEDVFNLSQIIVPNVRSNQWTRSWKKYFIELVYLRGYVMLYPNFPQHVSLSTNHLEVGSHVKIRSMEKRESFSVPLMKLGDATGAREVDLLDLPNRSLPPLASLPVLNLTGVPTTLDVLKETGMLRYLELGLCGDFAVSGSGSFNAYGFFPCGN</sequence>